<evidence type="ECO:0000313" key="1">
    <source>
        <dbReference type="EMBL" id="HCA03662.1"/>
    </source>
</evidence>
<dbReference type="Pfam" id="PF06067">
    <property type="entry name" value="DUF932"/>
    <property type="match status" value="1"/>
</dbReference>
<dbReference type="InterPro" id="IPR026325">
    <property type="entry name" value="DUF932"/>
</dbReference>
<name>A0A3D0KJB3_9GAMM</name>
<sequence length="286" mass="32149">MPWLTDKLIRKHTMRILTHDQLHRTAPAIFASQPDEAVSDRYGFVPTINVVDALQAEGWYPVRAQQTNVRQAERRDVARHMIRFRQDPDRQLAVGDSITELVLTNSHDRSAAFQLDLGLFRLICLNGMVTPVGDVGGIRVRHGKQIVDEILEGSIQLSHQVPRIAEGVEAFQSTLISRGEAQLFAESALSLRYGDDWQAASPIQPTDVLEARRSEDANGSLWSVFNRTQENLFKGGLRGRSPTGRATRTRPINSVAEDVRLNRALWKLTERFAELKGASLPSYTHH</sequence>
<accession>A0A3D0KJB3</accession>
<reference evidence="1" key="1">
    <citation type="journal article" date="2018" name="Nat. Biotechnol.">
        <title>A standardized bacterial taxonomy based on genome phylogeny substantially revises the tree of life.</title>
        <authorList>
            <person name="Parks D.H."/>
            <person name="Chuvochina M."/>
            <person name="Waite D.W."/>
            <person name="Rinke C."/>
            <person name="Skarshewski A."/>
            <person name="Chaumeil P.A."/>
            <person name="Hugenholtz P."/>
        </authorList>
    </citation>
    <scope>NUCLEOTIDE SEQUENCE [LARGE SCALE GENOMIC DNA]</scope>
    <source>
        <strain evidence="1">UBA11284</strain>
    </source>
</reference>
<proteinExistence type="predicted"/>
<organism evidence="1">
    <name type="scientific">Halomonas campaniensis</name>
    <dbReference type="NCBI Taxonomy" id="213554"/>
    <lineage>
        <taxon>Bacteria</taxon>
        <taxon>Pseudomonadati</taxon>
        <taxon>Pseudomonadota</taxon>
        <taxon>Gammaproteobacteria</taxon>
        <taxon>Oceanospirillales</taxon>
        <taxon>Halomonadaceae</taxon>
        <taxon>Halomonas</taxon>
    </lineage>
</organism>
<comment type="caution">
    <text evidence="1">The sequence shown here is derived from an EMBL/GenBank/DDBJ whole genome shotgun (WGS) entry which is preliminary data.</text>
</comment>
<protein>
    <submittedName>
        <fullName evidence="1">DUF945 domain-containing protein</fullName>
    </submittedName>
</protein>
<gene>
    <name evidence="1" type="ORF">DEO68_16180</name>
</gene>
<dbReference type="AlphaFoldDB" id="A0A3D0KJB3"/>
<dbReference type="EMBL" id="DOTR01000092">
    <property type="protein sequence ID" value="HCA03662.1"/>
    <property type="molecule type" value="Genomic_DNA"/>
</dbReference>